<sequence>VTKINSLTKDEDKVISKWLNDNSFENCTADFDRGIHTVSTGLSQSTVPKMALMMFLMSSHSHFDGYGQVALALS</sequence>
<dbReference type="AlphaFoldDB" id="W2TJT9"/>
<dbReference type="EMBL" id="KI658510">
    <property type="protein sequence ID" value="ETN82340.1"/>
    <property type="molecule type" value="Genomic_DNA"/>
</dbReference>
<evidence type="ECO:0000313" key="2">
    <source>
        <dbReference type="Proteomes" id="UP000053676"/>
    </source>
</evidence>
<dbReference type="Proteomes" id="UP000053676">
    <property type="component" value="Unassembled WGS sequence"/>
</dbReference>
<gene>
    <name evidence="1" type="ORF">NECAME_17747</name>
</gene>
<name>W2TJT9_NECAM</name>
<dbReference type="KEGG" id="nai:NECAME_17747"/>
<organism evidence="1 2">
    <name type="scientific">Necator americanus</name>
    <name type="common">Human hookworm</name>
    <dbReference type="NCBI Taxonomy" id="51031"/>
    <lineage>
        <taxon>Eukaryota</taxon>
        <taxon>Metazoa</taxon>
        <taxon>Ecdysozoa</taxon>
        <taxon>Nematoda</taxon>
        <taxon>Chromadorea</taxon>
        <taxon>Rhabditida</taxon>
        <taxon>Rhabditina</taxon>
        <taxon>Rhabditomorpha</taxon>
        <taxon>Strongyloidea</taxon>
        <taxon>Ancylostomatidae</taxon>
        <taxon>Bunostominae</taxon>
        <taxon>Necator</taxon>
    </lineage>
</organism>
<feature type="non-terminal residue" evidence="1">
    <location>
        <position position="1"/>
    </location>
</feature>
<protein>
    <submittedName>
        <fullName evidence="1">Uncharacterized protein</fullName>
    </submittedName>
</protein>
<reference evidence="2" key="1">
    <citation type="journal article" date="2014" name="Nat. Genet.">
        <title>Genome of the human hookworm Necator americanus.</title>
        <authorList>
            <person name="Tang Y.T."/>
            <person name="Gao X."/>
            <person name="Rosa B.A."/>
            <person name="Abubucker S."/>
            <person name="Hallsworth-Pepin K."/>
            <person name="Martin J."/>
            <person name="Tyagi R."/>
            <person name="Heizer E."/>
            <person name="Zhang X."/>
            <person name="Bhonagiri-Palsikar V."/>
            <person name="Minx P."/>
            <person name="Warren W.C."/>
            <person name="Wang Q."/>
            <person name="Zhan B."/>
            <person name="Hotez P.J."/>
            <person name="Sternberg P.W."/>
            <person name="Dougall A."/>
            <person name="Gaze S.T."/>
            <person name="Mulvenna J."/>
            <person name="Sotillo J."/>
            <person name="Ranganathan S."/>
            <person name="Rabelo E.M."/>
            <person name="Wilson R.K."/>
            <person name="Felgner P.L."/>
            <person name="Bethony J."/>
            <person name="Hawdon J.M."/>
            <person name="Gasser R.B."/>
            <person name="Loukas A."/>
            <person name="Mitreva M."/>
        </authorList>
    </citation>
    <scope>NUCLEOTIDE SEQUENCE [LARGE SCALE GENOMIC DNA]</scope>
</reference>
<proteinExistence type="predicted"/>
<accession>W2TJT9</accession>
<evidence type="ECO:0000313" key="1">
    <source>
        <dbReference type="EMBL" id="ETN82340.1"/>
    </source>
</evidence>
<keyword evidence="2" id="KW-1185">Reference proteome</keyword>